<proteinExistence type="predicted"/>
<evidence type="ECO:0000313" key="2">
    <source>
        <dbReference type="Proteomes" id="UP001594351"/>
    </source>
</evidence>
<protein>
    <submittedName>
        <fullName evidence="1">Uncharacterized protein</fullName>
    </submittedName>
</protein>
<gene>
    <name evidence="1" type="ORF">ACFL27_18680</name>
</gene>
<sequence>MKELRFFLLVGCVTFLSPFFLLVSAVSGYDEGTSTITISFDFSIGNDTNIVEYQEEIDDWFYTIIPKFVVSIPREQSDFSLAYSLRYDDYITETDFKNLSQNIDFISRIDLGDRLTFVLTDKFVDSLYGIWRDETDSISGSEYFVNTLSPELKYVSYSGAFTVDLSYVYMQEKWDVVSANDWEINQVTAAMSITPGLNLSLGVFGTFTQKDYRDIMFDYTSSYIGVHMSYKISRIADISLSIGLNSRDYKGQEDPDDQIRWNLSLDRVFTEITSFKFSLFHRYYDSEVFLGDFYTNSGIGLDYSNEILNDRLQLFLKGQYLLNKYQNLGNQELKSDAERAREDRLFRVYAGVGLKLLDWIALQFFYGYSIRDSNLDQFDIEDSRYELHLKFTRKLHFEF</sequence>
<comment type="caution">
    <text evidence="1">The sequence shown here is derived from an EMBL/GenBank/DDBJ whole genome shotgun (WGS) entry which is preliminary data.</text>
</comment>
<name>A0ABV6Z1M5_UNCC1</name>
<keyword evidence="2" id="KW-1185">Reference proteome</keyword>
<evidence type="ECO:0000313" key="1">
    <source>
        <dbReference type="EMBL" id="MFC1852226.1"/>
    </source>
</evidence>
<reference evidence="1 2" key="1">
    <citation type="submission" date="2024-09" db="EMBL/GenBank/DDBJ databases">
        <title>Laminarin stimulates single cell rates of sulfate reduction while oxygen inhibits transcriptomic activity in coastal marine sediment.</title>
        <authorList>
            <person name="Lindsay M."/>
            <person name="Orcutt B."/>
            <person name="Emerson D."/>
            <person name="Stepanauskas R."/>
            <person name="D'Angelo T."/>
        </authorList>
    </citation>
    <scope>NUCLEOTIDE SEQUENCE [LARGE SCALE GENOMIC DNA]</scope>
    <source>
        <strain evidence="1">SAG AM-311-K15</strain>
    </source>
</reference>
<dbReference type="Proteomes" id="UP001594351">
    <property type="component" value="Unassembled WGS sequence"/>
</dbReference>
<accession>A0ABV6Z1M5</accession>
<dbReference type="EMBL" id="JBHPBY010000284">
    <property type="protein sequence ID" value="MFC1852226.1"/>
    <property type="molecule type" value="Genomic_DNA"/>
</dbReference>
<organism evidence="1 2">
    <name type="scientific">candidate division CSSED10-310 bacterium</name>
    <dbReference type="NCBI Taxonomy" id="2855610"/>
    <lineage>
        <taxon>Bacteria</taxon>
        <taxon>Bacteria division CSSED10-310</taxon>
    </lineage>
</organism>